<evidence type="ECO:0000313" key="3">
    <source>
        <dbReference type="Proteomes" id="UP001292094"/>
    </source>
</evidence>
<dbReference type="EMBL" id="JAWZYT010000157">
    <property type="protein sequence ID" value="KAK4327320.1"/>
    <property type="molecule type" value="Genomic_DNA"/>
</dbReference>
<dbReference type="Gene3D" id="3.40.50.11530">
    <property type="match status" value="1"/>
</dbReference>
<evidence type="ECO:0000313" key="2">
    <source>
        <dbReference type="EMBL" id="KAK4327320.1"/>
    </source>
</evidence>
<proteinExistence type="predicted"/>
<protein>
    <recommendedName>
        <fullName evidence="4">SEFIR domain-containing protein</fullName>
    </recommendedName>
</protein>
<feature type="region of interest" description="Disordered" evidence="1">
    <location>
        <begin position="671"/>
        <end position="700"/>
    </location>
</feature>
<accession>A0AAE1UQQ8</accession>
<dbReference type="AlphaFoldDB" id="A0AAE1UQQ8"/>
<gene>
    <name evidence="2" type="ORF">Pmani_002193</name>
</gene>
<evidence type="ECO:0008006" key="4">
    <source>
        <dbReference type="Google" id="ProtNLM"/>
    </source>
</evidence>
<evidence type="ECO:0000256" key="1">
    <source>
        <dbReference type="SAM" id="MobiDB-lite"/>
    </source>
</evidence>
<name>A0AAE1UQQ8_9EUCA</name>
<organism evidence="2 3">
    <name type="scientific">Petrolisthes manimaculis</name>
    <dbReference type="NCBI Taxonomy" id="1843537"/>
    <lineage>
        <taxon>Eukaryota</taxon>
        <taxon>Metazoa</taxon>
        <taxon>Ecdysozoa</taxon>
        <taxon>Arthropoda</taxon>
        <taxon>Crustacea</taxon>
        <taxon>Multicrustacea</taxon>
        <taxon>Malacostraca</taxon>
        <taxon>Eumalacostraca</taxon>
        <taxon>Eucarida</taxon>
        <taxon>Decapoda</taxon>
        <taxon>Pleocyemata</taxon>
        <taxon>Anomura</taxon>
        <taxon>Galatheoidea</taxon>
        <taxon>Porcellanidae</taxon>
        <taxon>Petrolisthes</taxon>
    </lineage>
</organism>
<sequence>MIEKPLNSVNSLVDLTFTLQQEEGLTMLLITGEVMVRKNRRTNLKPTTTWNKQHTNTKTNNTNNNKRSVLRRCVGVGVREGSTGDEVLVTNLTLPHGHYNVTVYLESGSLSGKRYDWDETRSIGRRDVSDTASLVLSDPGSDMFNSSMCFNCYTLSKDYKHNTATLYLYYTVNTSCHHNCSAVRVQLYKHEKNNISKEECDSLEMENLYDMPAFGTDKNITKGLRTYNNVDKGCYSFKVTSLVSNWPERMGPFWLLHNTTIIDMNTWNTTFLIEPNPETQSLSVRWNNMPLYDFTKYKLELWHGNISSLSCVDENPHSVNVCTQDEEELFVYKSYYKFVNLTVGWYCVQITPFDDRCPLDGCVPLSSPTIQLTNASLPDCHQSNNCDTWPTSVVVVVVLAGVVGVIVLGVTLACCVIRCRPALGGGHSVGYARVPLMSVRKVLRKQQKVLVVWSPCGKYGEYFGPVVTAFKRILQSYAHCQVYDYLDMLSLPDNERRHLLAYPIAWIDSLLLRPDVKVIIVATAGARQRQAENLLATPPATKHCLTHSIPPLDPMLFPYILRRLQDTPNLAMDYSRVFHVRFSDVSDIRAELDGIVSWTRYRLPQHLPALAYSLQGGRYLGGSKFEEPTPEVLCELHKALTNHPEYQPHTNSTSPNTDIFTSSRPYTLKTNVTNGGVKDLVTSNQNDTIHSQKNEPDSPA</sequence>
<keyword evidence="3" id="KW-1185">Reference proteome</keyword>
<reference evidence="2" key="1">
    <citation type="submission" date="2023-11" db="EMBL/GenBank/DDBJ databases">
        <title>Genome assemblies of two species of porcelain crab, Petrolisthes cinctipes and Petrolisthes manimaculis (Anomura: Porcellanidae).</title>
        <authorList>
            <person name="Angst P."/>
        </authorList>
    </citation>
    <scope>NUCLEOTIDE SEQUENCE</scope>
    <source>
        <strain evidence="2">PB745_02</strain>
        <tissue evidence="2">Gill</tissue>
    </source>
</reference>
<feature type="region of interest" description="Disordered" evidence="1">
    <location>
        <begin position="644"/>
        <end position="663"/>
    </location>
</feature>
<feature type="compositionally biased region" description="Basic and acidic residues" evidence="1">
    <location>
        <begin position="690"/>
        <end position="700"/>
    </location>
</feature>
<dbReference type="Proteomes" id="UP001292094">
    <property type="component" value="Unassembled WGS sequence"/>
</dbReference>
<comment type="caution">
    <text evidence="2">The sequence shown here is derived from an EMBL/GenBank/DDBJ whole genome shotgun (WGS) entry which is preliminary data.</text>
</comment>
<feature type="compositionally biased region" description="Polar residues" evidence="1">
    <location>
        <begin position="648"/>
        <end position="663"/>
    </location>
</feature>